<accession>A0A397UEN3</accession>
<evidence type="ECO:0000313" key="1">
    <source>
        <dbReference type="EMBL" id="RIB08610.1"/>
    </source>
</evidence>
<reference evidence="1 2" key="1">
    <citation type="submission" date="2018-06" db="EMBL/GenBank/DDBJ databases">
        <title>Comparative genomics reveals the genomic features of Rhizophagus irregularis, R. cerebriforme, R. diaphanum and Gigaspora rosea, and their symbiotic lifestyle signature.</title>
        <authorList>
            <person name="Morin E."/>
            <person name="San Clemente H."/>
            <person name="Chen E.C.H."/>
            <person name="De La Providencia I."/>
            <person name="Hainaut M."/>
            <person name="Kuo A."/>
            <person name="Kohler A."/>
            <person name="Murat C."/>
            <person name="Tang N."/>
            <person name="Roy S."/>
            <person name="Loubradou J."/>
            <person name="Henrissat B."/>
            <person name="Grigoriev I.V."/>
            <person name="Corradi N."/>
            <person name="Roux C."/>
            <person name="Martin F.M."/>
        </authorList>
    </citation>
    <scope>NUCLEOTIDE SEQUENCE [LARGE SCALE GENOMIC DNA]</scope>
    <source>
        <strain evidence="1 2">DAOM 194757</strain>
    </source>
</reference>
<protein>
    <submittedName>
        <fullName evidence="1">Uncharacterized protein</fullName>
    </submittedName>
</protein>
<dbReference type="Proteomes" id="UP000266673">
    <property type="component" value="Unassembled WGS sequence"/>
</dbReference>
<dbReference type="AlphaFoldDB" id="A0A397UEN3"/>
<keyword evidence="2" id="KW-1185">Reference proteome</keyword>
<dbReference type="OrthoDB" id="2445505at2759"/>
<organism evidence="1 2">
    <name type="scientific">Gigaspora rosea</name>
    <dbReference type="NCBI Taxonomy" id="44941"/>
    <lineage>
        <taxon>Eukaryota</taxon>
        <taxon>Fungi</taxon>
        <taxon>Fungi incertae sedis</taxon>
        <taxon>Mucoromycota</taxon>
        <taxon>Glomeromycotina</taxon>
        <taxon>Glomeromycetes</taxon>
        <taxon>Diversisporales</taxon>
        <taxon>Gigasporaceae</taxon>
        <taxon>Gigaspora</taxon>
    </lineage>
</organism>
<proteinExistence type="predicted"/>
<evidence type="ECO:0000313" key="2">
    <source>
        <dbReference type="Proteomes" id="UP000266673"/>
    </source>
</evidence>
<sequence length="187" mass="21404">MQYSKGPNKGSLLSPFLQNKALNFINSSLCKLGQDSISLIQRNKTLQKEINKLEHLNIKKDHKIKQLVGSLSQYKRKRSKYISRIRAVASRKSLSSSQSLKASILTQLMKNKRQYTTQFINMTTRLSQINQISFRSTIQAAQIIMGFLTGEDLSLSLTRQSVVKWNQEISELYISQILNQQISLPLE</sequence>
<name>A0A397UEN3_9GLOM</name>
<gene>
    <name evidence="1" type="ORF">C2G38_2045009</name>
</gene>
<comment type="caution">
    <text evidence="1">The sequence shown here is derived from an EMBL/GenBank/DDBJ whole genome shotgun (WGS) entry which is preliminary data.</text>
</comment>
<dbReference type="EMBL" id="QKWP01001488">
    <property type="protein sequence ID" value="RIB08610.1"/>
    <property type="molecule type" value="Genomic_DNA"/>
</dbReference>